<sequence length="112" mass="12859">MASTDWTQLGLGAVVALLLLREVFSFILKWKKGQDATDERKLEEMAGHVRHMYKQHTQTDVHGVTPLVSMRMTMVAIEKTQEKQTEILDRITRVLDEMRLKPPRERVRSGGG</sequence>
<dbReference type="AlphaFoldDB" id="A0A0F9WCS1"/>
<gene>
    <name evidence="1" type="ORF">LCGC14_0375550</name>
</gene>
<comment type="caution">
    <text evidence="1">The sequence shown here is derived from an EMBL/GenBank/DDBJ whole genome shotgun (WGS) entry which is preliminary data.</text>
</comment>
<name>A0A0F9WCS1_9ZZZZ</name>
<proteinExistence type="predicted"/>
<accession>A0A0F9WCS1</accession>
<reference evidence="1" key="1">
    <citation type="journal article" date="2015" name="Nature">
        <title>Complex archaea that bridge the gap between prokaryotes and eukaryotes.</title>
        <authorList>
            <person name="Spang A."/>
            <person name="Saw J.H."/>
            <person name="Jorgensen S.L."/>
            <person name="Zaremba-Niedzwiedzka K."/>
            <person name="Martijn J."/>
            <person name="Lind A.E."/>
            <person name="van Eijk R."/>
            <person name="Schleper C."/>
            <person name="Guy L."/>
            <person name="Ettema T.J."/>
        </authorList>
    </citation>
    <scope>NUCLEOTIDE SEQUENCE</scope>
</reference>
<dbReference type="EMBL" id="LAZR01000301">
    <property type="protein sequence ID" value="KKN75998.1"/>
    <property type="molecule type" value="Genomic_DNA"/>
</dbReference>
<organism evidence="1">
    <name type="scientific">marine sediment metagenome</name>
    <dbReference type="NCBI Taxonomy" id="412755"/>
    <lineage>
        <taxon>unclassified sequences</taxon>
        <taxon>metagenomes</taxon>
        <taxon>ecological metagenomes</taxon>
    </lineage>
</organism>
<protein>
    <submittedName>
        <fullName evidence="1">Uncharacterized protein</fullName>
    </submittedName>
</protein>
<evidence type="ECO:0000313" key="1">
    <source>
        <dbReference type="EMBL" id="KKN75998.1"/>
    </source>
</evidence>